<dbReference type="STRING" id="215637.A0A4Q0A4A2"/>
<reference evidence="7" key="1">
    <citation type="journal article" date="2018" name="Nat. Microbiol.">
        <title>Leveraging single-cell genomics to expand the fungal tree of life.</title>
        <authorList>
            <person name="Ahrendt S.R."/>
            <person name="Quandt C.A."/>
            <person name="Ciobanu D."/>
            <person name="Clum A."/>
            <person name="Salamov A."/>
            <person name="Andreopoulos B."/>
            <person name="Cheng J.F."/>
            <person name="Woyke T."/>
            <person name="Pelin A."/>
            <person name="Henrissat B."/>
            <person name="Reynolds N.K."/>
            <person name="Benny G.L."/>
            <person name="Smith M.E."/>
            <person name="James T.Y."/>
            <person name="Grigoriev I.V."/>
        </authorList>
    </citation>
    <scope>NUCLEOTIDE SEQUENCE [LARGE SCALE GENOMIC DNA]</scope>
    <source>
        <strain evidence="7">RSA 468</strain>
    </source>
</reference>
<evidence type="ECO:0000256" key="2">
    <source>
        <dbReference type="ARBA" id="ARBA00022771"/>
    </source>
</evidence>
<name>A0A4Q0A4A2_9FUNG</name>
<accession>A0A4Q0A4A2</accession>
<feature type="domain" description="C3H1-type" evidence="5">
    <location>
        <begin position="28"/>
        <end position="54"/>
    </location>
</feature>
<proteinExistence type="predicted"/>
<keyword evidence="1 4" id="KW-0479">Metal-binding</keyword>
<evidence type="ECO:0000313" key="7">
    <source>
        <dbReference type="Proteomes" id="UP000268162"/>
    </source>
</evidence>
<organism evidence="6 7">
    <name type="scientific">Dimargaris cristalligena</name>
    <dbReference type="NCBI Taxonomy" id="215637"/>
    <lineage>
        <taxon>Eukaryota</taxon>
        <taxon>Fungi</taxon>
        <taxon>Fungi incertae sedis</taxon>
        <taxon>Zoopagomycota</taxon>
        <taxon>Kickxellomycotina</taxon>
        <taxon>Dimargaritomycetes</taxon>
        <taxon>Dimargaritales</taxon>
        <taxon>Dimargaritaceae</taxon>
        <taxon>Dimargaris</taxon>
    </lineage>
</organism>
<evidence type="ECO:0000256" key="1">
    <source>
        <dbReference type="ARBA" id="ARBA00022723"/>
    </source>
</evidence>
<dbReference type="PROSITE" id="PS50103">
    <property type="entry name" value="ZF_C3H1"/>
    <property type="match status" value="2"/>
</dbReference>
<dbReference type="InterPro" id="IPR045072">
    <property type="entry name" value="MKRN-like"/>
</dbReference>
<gene>
    <name evidence="6" type="ORF">BJ085DRAFT_11315</name>
</gene>
<dbReference type="GO" id="GO:0061630">
    <property type="term" value="F:ubiquitin protein ligase activity"/>
    <property type="evidence" value="ECO:0007669"/>
    <property type="project" value="InterPro"/>
</dbReference>
<dbReference type="SMART" id="SM00356">
    <property type="entry name" value="ZnF_C3H1"/>
    <property type="match status" value="2"/>
</dbReference>
<dbReference type="PANTHER" id="PTHR11224:SF10">
    <property type="entry name" value="IP09428P-RELATED"/>
    <property type="match status" value="1"/>
</dbReference>
<dbReference type="GO" id="GO:0000209">
    <property type="term" value="P:protein polyubiquitination"/>
    <property type="evidence" value="ECO:0007669"/>
    <property type="project" value="InterPro"/>
</dbReference>
<evidence type="ECO:0000256" key="3">
    <source>
        <dbReference type="ARBA" id="ARBA00022833"/>
    </source>
</evidence>
<keyword evidence="3 4" id="KW-0862">Zinc</keyword>
<dbReference type="PANTHER" id="PTHR11224">
    <property type="entry name" value="MAKORIN-RELATED"/>
    <property type="match status" value="1"/>
</dbReference>
<evidence type="ECO:0000256" key="4">
    <source>
        <dbReference type="PROSITE-ProRule" id="PRU00723"/>
    </source>
</evidence>
<dbReference type="Pfam" id="PF18345">
    <property type="entry name" value="zf_CCCH_4"/>
    <property type="match status" value="1"/>
</dbReference>
<dbReference type="Pfam" id="PF00642">
    <property type="entry name" value="zf-CCCH"/>
    <property type="match status" value="1"/>
</dbReference>
<feature type="non-terminal residue" evidence="6">
    <location>
        <position position="54"/>
    </location>
</feature>
<feature type="zinc finger region" description="C3H1-type" evidence="4">
    <location>
        <begin position="28"/>
        <end position="54"/>
    </location>
</feature>
<dbReference type="EMBL" id="ML002226">
    <property type="protein sequence ID" value="RKP40090.1"/>
    <property type="molecule type" value="Genomic_DNA"/>
</dbReference>
<dbReference type="InterPro" id="IPR036855">
    <property type="entry name" value="Znf_CCCH_sf"/>
</dbReference>
<feature type="non-terminal residue" evidence="6">
    <location>
        <position position="1"/>
    </location>
</feature>
<dbReference type="Gene3D" id="4.10.1000.10">
    <property type="entry name" value="Zinc finger, CCCH-type"/>
    <property type="match status" value="2"/>
</dbReference>
<evidence type="ECO:0000313" key="6">
    <source>
        <dbReference type="EMBL" id="RKP40090.1"/>
    </source>
</evidence>
<dbReference type="AlphaFoldDB" id="A0A4Q0A4A2"/>
<protein>
    <recommendedName>
        <fullName evidence="5">C3H1-type domain-containing protein</fullName>
    </recommendedName>
</protein>
<feature type="domain" description="C3H1-type" evidence="5">
    <location>
        <begin position="5"/>
        <end position="27"/>
    </location>
</feature>
<dbReference type="GO" id="GO:0008270">
    <property type="term" value="F:zinc ion binding"/>
    <property type="evidence" value="ECO:0007669"/>
    <property type="project" value="UniProtKB-KW"/>
</dbReference>
<sequence length="54" mass="5744">VQHVPCKFFQKGTCAAGNKCPFSHTAVPSSGICGYFLKGNCKFGNRCALAHTLP</sequence>
<dbReference type="SUPFAM" id="SSF90229">
    <property type="entry name" value="CCCH zinc finger"/>
    <property type="match status" value="2"/>
</dbReference>
<evidence type="ECO:0000259" key="5">
    <source>
        <dbReference type="PROSITE" id="PS50103"/>
    </source>
</evidence>
<keyword evidence="2 4" id="KW-0863">Zinc-finger</keyword>
<feature type="zinc finger region" description="C3H1-type" evidence="4">
    <location>
        <begin position="5"/>
        <end position="27"/>
    </location>
</feature>
<dbReference type="Proteomes" id="UP000268162">
    <property type="component" value="Unassembled WGS sequence"/>
</dbReference>
<keyword evidence="7" id="KW-1185">Reference proteome</keyword>
<dbReference type="InterPro" id="IPR000571">
    <property type="entry name" value="Znf_CCCH"/>
</dbReference>